<dbReference type="Gene3D" id="1.10.260.50">
    <property type="match status" value="1"/>
</dbReference>
<dbReference type="InterPro" id="IPR016454">
    <property type="entry name" value="Cysteine_dSase"/>
</dbReference>
<keyword evidence="13" id="KW-1185">Reference proteome</keyword>
<keyword evidence="12" id="KW-0032">Aminotransferase</keyword>
<keyword evidence="8" id="KW-0408">Iron</keyword>
<dbReference type="GO" id="GO:0008483">
    <property type="term" value="F:transaminase activity"/>
    <property type="evidence" value="ECO:0007669"/>
    <property type="project" value="UniProtKB-KW"/>
</dbReference>
<comment type="catalytic activity">
    <reaction evidence="10">
        <text>(sulfur carrier)-H + L-cysteine = (sulfur carrier)-SH + L-alanine</text>
        <dbReference type="Rhea" id="RHEA:43892"/>
        <dbReference type="Rhea" id="RHEA-COMP:14737"/>
        <dbReference type="Rhea" id="RHEA-COMP:14739"/>
        <dbReference type="ChEBI" id="CHEBI:29917"/>
        <dbReference type="ChEBI" id="CHEBI:35235"/>
        <dbReference type="ChEBI" id="CHEBI:57972"/>
        <dbReference type="ChEBI" id="CHEBI:64428"/>
        <dbReference type="EC" id="2.8.1.7"/>
    </reaction>
</comment>
<dbReference type="InterPro" id="IPR015422">
    <property type="entry name" value="PyrdxlP-dep_Trfase_small"/>
</dbReference>
<evidence type="ECO:0000259" key="11">
    <source>
        <dbReference type="Pfam" id="PF00266"/>
    </source>
</evidence>
<evidence type="ECO:0000256" key="7">
    <source>
        <dbReference type="ARBA" id="ARBA00022898"/>
    </source>
</evidence>
<dbReference type="RefSeq" id="WP_313913595.1">
    <property type="nucleotide sequence ID" value="NZ_CP135076.1"/>
</dbReference>
<gene>
    <name evidence="12" type="ORF">RPR59_09970</name>
</gene>
<evidence type="ECO:0000256" key="3">
    <source>
        <dbReference type="ARBA" id="ARBA00006490"/>
    </source>
</evidence>
<dbReference type="SUPFAM" id="SSF53383">
    <property type="entry name" value="PLP-dependent transferases"/>
    <property type="match status" value="1"/>
</dbReference>
<feature type="domain" description="Aminotransferase class V" evidence="11">
    <location>
        <begin position="7"/>
        <end position="347"/>
    </location>
</feature>
<dbReference type="InterPro" id="IPR015424">
    <property type="entry name" value="PyrdxlP-dep_Trfase"/>
</dbReference>
<dbReference type="EMBL" id="CP135076">
    <property type="protein sequence ID" value="WNO52785.1"/>
    <property type="molecule type" value="Genomic_DNA"/>
</dbReference>
<dbReference type="PANTHER" id="PTHR11601">
    <property type="entry name" value="CYSTEINE DESULFURYLASE FAMILY MEMBER"/>
    <property type="match status" value="1"/>
</dbReference>
<evidence type="ECO:0000256" key="4">
    <source>
        <dbReference type="ARBA" id="ARBA00013558"/>
    </source>
</evidence>
<sequence length="363" mass="37015">MVAERTHLDHAATTPVRPEAQAAVAEGLRDWANPSSPHAAGRAARAALEDARARIRSVLDWDGELIFTSGATESIAIALAHADCTGRAVSAIEHDSVLRAAGDATRLPVRPNGALDMDVLAAVVGRGERPLVAVQAVNSELGTAQDLAGIAAIVRDAGGLLFADCAQSAGKVPLPDADLMAVSAHKFGGPPGIGALLVRDFAMLRATGGQEFGYRGGTENLPGALAMAAALEAADRLDDGTAAWLAELQPALLDLRMKVADQGGTVLADPGRPAAILSIAMPGMKAAAQLIRFDLAGIAVSAGSACSSGSLKTSHVLDAIRAPADLADSAIRVSVGWTTTPGDIARFAEAWTGIAQDARSRAA</sequence>
<dbReference type="Gene3D" id="3.90.1150.10">
    <property type="entry name" value="Aspartate Aminotransferase, domain 1"/>
    <property type="match status" value="1"/>
</dbReference>
<dbReference type="InterPro" id="IPR000192">
    <property type="entry name" value="Aminotrans_V_dom"/>
</dbReference>
<evidence type="ECO:0000256" key="6">
    <source>
        <dbReference type="ARBA" id="ARBA00022723"/>
    </source>
</evidence>
<organism evidence="12 13">
    <name type="scientific">Stakelama saccharophila</name>
    <dbReference type="NCBI Taxonomy" id="3075605"/>
    <lineage>
        <taxon>Bacteria</taxon>
        <taxon>Pseudomonadati</taxon>
        <taxon>Pseudomonadota</taxon>
        <taxon>Alphaproteobacteria</taxon>
        <taxon>Sphingomonadales</taxon>
        <taxon>Sphingomonadaceae</taxon>
        <taxon>Stakelama</taxon>
    </lineage>
</organism>
<dbReference type="PIRSF" id="PIRSF005572">
    <property type="entry name" value="NifS"/>
    <property type="match status" value="1"/>
</dbReference>
<evidence type="ECO:0000256" key="8">
    <source>
        <dbReference type="ARBA" id="ARBA00023004"/>
    </source>
</evidence>
<reference evidence="12 13" key="1">
    <citation type="submission" date="2023-09" db="EMBL/GenBank/DDBJ databases">
        <authorList>
            <person name="Rey-Velasco X."/>
        </authorList>
    </citation>
    <scope>NUCLEOTIDE SEQUENCE [LARGE SCALE GENOMIC DNA]</scope>
    <source>
        <strain evidence="12 13">W311</strain>
    </source>
</reference>
<evidence type="ECO:0000313" key="12">
    <source>
        <dbReference type="EMBL" id="WNO52785.1"/>
    </source>
</evidence>
<keyword evidence="5" id="KW-0808">Transferase</keyword>
<accession>A0ABZ0B657</accession>
<dbReference type="InterPro" id="IPR015421">
    <property type="entry name" value="PyrdxlP-dep_Trfase_major"/>
</dbReference>
<keyword evidence="9" id="KW-0411">Iron-sulfur</keyword>
<dbReference type="Gene3D" id="3.40.640.10">
    <property type="entry name" value="Type I PLP-dependent aspartate aminotransferase-like (Major domain)"/>
    <property type="match status" value="1"/>
</dbReference>
<evidence type="ECO:0000256" key="2">
    <source>
        <dbReference type="ARBA" id="ARBA00003120"/>
    </source>
</evidence>
<comment type="function">
    <text evidence="2">Catalyzes the removal of elemental sulfur atoms from cysteine to produce alanine. Seems to participate in the biosynthesis of the nitrogenase metalloclusters by providing the inorganic sulfur required for the Fe-S core formation.</text>
</comment>
<dbReference type="Proteomes" id="UP001302249">
    <property type="component" value="Chromosome"/>
</dbReference>
<evidence type="ECO:0000256" key="9">
    <source>
        <dbReference type="ARBA" id="ARBA00023014"/>
    </source>
</evidence>
<proteinExistence type="inferred from homology"/>
<name>A0ABZ0B657_9SPHN</name>
<dbReference type="Pfam" id="PF00266">
    <property type="entry name" value="Aminotran_5"/>
    <property type="match status" value="1"/>
</dbReference>
<dbReference type="PANTHER" id="PTHR11601:SF34">
    <property type="entry name" value="CYSTEINE DESULFURASE"/>
    <property type="match status" value="1"/>
</dbReference>
<evidence type="ECO:0000256" key="1">
    <source>
        <dbReference type="ARBA" id="ARBA00001933"/>
    </source>
</evidence>
<evidence type="ECO:0000313" key="13">
    <source>
        <dbReference type="Proteomes" id="UP001302249"/>
    </source>
</evidence>
<keyword evidence="7" id="KW-0663">Pyridoxal phosphate</keyword>
<keyword evidence="6" id="KW-0479">Metal-binding</keyword>
<comment type="similarity">
    <text evidence="3">Belongs to the class-V pyridoxal-phosphate-dependent aminotransferase family. NifS/IscS subfamily.</text>
</comment>
<comment type="cofactor">
    <cofactor evidence="1">
        <name>pyridoxal 5'-phosphate</name>
        <dbReference type="ChEBI" id="CHEBI:597326"/>
    </cofactor>
</comment>
<protein>
    <recommendedName>
        <fullName evidence="4">Cysteine desulfurase</fullName>
    </recommendedName>
</protein>
<evidence type="ECO:0000256" key="5">
    <source>
        <dbReference type="ARBA" id="ARBA00022679"/>
    </source>
</evidence>
<evidence type="ECO:0000256" key="10">
    <source>
        <dbReference type="ARBA" id="ARBA00050776"/>
    </source>
</evidence>